<evidence type="ECO:0000259" key="7">
    <source>
        <dbReference type="Pfam" id="PF25520"/>
    </source>
</evidence>
<accession>A0A8C4R4F4</accession>
<dbReference type="GeneTree" id="ENSGT00940000155116"/>
<dbReference type="InterPro" id="IPR036770">
    <property type="entry name" value="Ankyrin_rpt-contain_sf"/>
</dbReference>
<feature type="repeat" description="ANK" evidence="4">
    <location>
        <begin position="853"/>
        <end position="881"/>
    </location>
</feature>
<evidence type="ECO:0000256" key="5">
    <source>
        <dbReference type="SAM" id="MobiDB-lite"/>
    </source>
</evidence>
<dbReference type="Ensembl" id="ENSEBUT00000025615.1">
    <property type="protein sequence ID" value="ENSEBUP00000025038.1"/>
    <property type="gene ID" value="ENSEBUG00000015458.1"/>
</dbReference>
<evidence type="ECO:0000313" key="10">
    <source>
        <dbReference type="Proteomes" id="UP000694388"/>
    </source>
</evidence>
<gene>
    <name evidence="9" type="primary">ANKRD50</name>
</gene>
<feature type="repeat" description="ANK" evidence="4">
    <location>
        <begin position="1018"/>
        <end position="1050"/>
    </location>
</feature>
<feature type="repeat" description="ANK" evidence="4">
    <location>
        <begin position="820"/>
        <end position="852"/>
    </location>
</feature>
<keyword evidence="1" id="KW-0597">Phosphoprotein</keyword>
<evidence type="ECO:0000256" key="4">
    <source>
        <dbReference type="PROSITE-ProRule" id="PRU00023"/>
    </source>
</evidence>
<protein>
    <submittedName>
        <fullName evidence="9">Ankyrin repeat domain containing 50</fullName>
    </submittedName>
</protein>
<feature type="repeat" description="ANK" evidence="4">
    <location>
        <begin position="919"/>
        <end position="951"/>
    </location>
</feature>
<dbReference type="PROSITE" id="PS50297">
    <property type="entry name" value="ANK_REP_REGION"/>
    <property type="match status" value="12"/>
</dbReference>
<feature type="repeat" description="ANK" evidence="4">
    <location>
        <begin position="551"/>
        <end position="583"/>
    </location>
</feature>
<feature type="compositionally biased region" description="Polar residues" evidence="5">
    <location>
        <begin position="1216"/>
        <end position="1233"/>
    </location>
</feature>
<name>A0A8C4R4F4_EPTBU</name>
<keyword evidence="3 4" id="KW-0040">ANK repeat</keyword>
<dbReference type="PANTHER" id="PTHR24123">
    <property type="entry name" value="ANKYRIN REPEAT-CONTAINING"/>
    <property type="match status" value="1"/>
</dbReference>
<feature type="compositionally biased region" description="Pro residues" evidence="5">
    <location>
        <begin position="1237"/>
        <end position="1248"/>
    </location>
</feature>
<dbReference type="PROSITE" id="PS50088">
    <property type="entry name" value="ANK_REPEAT"/>
    <property type="match status" value="14"/>
</dbReference>
<feature type="repeat" description="ANK" evidence="4">
    <location>
        <begin position="721"/>
        <end position="753"/>
    </location>
</feature>
<dbReference type="Pfam" id="PF25521">
    <property type="entry name" value="WHD_TANC1"/>
    <property type="match status" value="1"/>
</dbReference>
<organism evidence="9 10">
    <name type="scientific">Eptatretus burgeri</name>
    <name type="common">Inshore hagfish</name>
    <dbReference type="NCBI Taxonomy" id="7764"/>
    <lineage>
        <taxon>Eukaryota</taxon>
        <taxon>Metazoa</taxon>
        <taxon>Chordata</taxon>
        <taxon>Craniata</taxon>
        <taxon>Vertebrata</taxon>
        <taxon>Cyclostomata</taxon>
        <taxon>Myxini</taxon>
        <taxon>Myxiniformes</taxon>
        <taxon>Myxinidae</taxon>
        <taxon>Eptatretinae</taxon>
        <taxon>Eptatretus</taxon>
    </lineage>
</organism>
<feature type="compositionally biased region" description="Low complexity" evidence="5">
    <location>
        <begin position="1161"/>
        <end position="1172"/>
    </location>
</feature>
<dbReference type="SUPFAM" id="SSF48403">
    <property type="entry name" value="Ankyrin repeat"/>
    <property type="match status" value="2"/>
</dbReference>
<feature type="repeat" description="ANK" evidence="4">
    <location>
        <begin position="985"/>
        <end position="1017"/>
    </location>
</feature>
<dbReference type="PRINTS" id="PR01415">
    <property type="entry name" value="ANKYRIN"/>
</dbReference>
<feature type="repeat" description="ANK" evidence="4">
    <location>
        <begin position="584"/>
        <end position="616"/>
    </location>
</feature>
<dbReference type="Pfam" id="PF13191">
    <property type="entry name" value="AAA_16"/>
    <property type="match status" value="1"/>
</dbReference>
<feature type="repeat" description="ANK" evidence="4">
    <location>
        <begin position="886"/>
        <end position="918"/>
    </location>
</feature>
<feature type="compositionally biased region" description="Low complexity" evidence="5">
    <location>
        <begin position="1185"/>
        <end position="1198"/>
    </location>
</feature>
<dbReference type="Pfam" id="PF12796">
    <property type="entry name" value="Ank_2"/>
    <property type="match status" value="4"/>
</dbReference>
<dbReference type="InterPro" id="IPR058018">
    <property type="entry name" value="AAA_lid_TANC1/2"/>
</dbReference>
<dbReference type="InterPro" id="IPR051165">
    <property type="entry name" value="Multifunctional_ANK_Repeat"/>
</dbReference>
<feature type="repeat" description="ANK" evidence="4">
    <location>
        <begin position="518"/>
        <end position="550"/>
    </location>
</feature>
<reference evidence="9" key="1">
    <citation type="submission" date="2025-05" db="UniProtKB">
        <authorList>
            <consortium name="Ensembl"/>
        </authorList>
    </citation>
    <scope>IDENTIFICATION</scope>
</reference>
<dbReference type="InterPro" id="IPR041664">
    <property type="entry name" value="AAA_16"/>
</dbReference>
<evidence type="ECO:0000256" key="1">
    <source>
        <dbReference type="ARBA" id="ARBA00022553"/>
    </source>
</evidence>
<dbReference type="SMART" id="SM00248">
    <property type="entry name" value="ANK"/>
    <property type="match status" value="17"/>
</dbReference>
<feature type="region of interest" description="Disordered" evidence="5">
    <location>
        <begin position="161"/>
        <end position="188"/>
    </location>
</feature>
<evidence type="ECO:0000259" key="6">
    <source>
        <dbReference type="Pfam" id="PF13191"/>
    </source>
</evidence>
<feature type="repeat" description="ANK" evidence="4">
    <location>
        <begin position="952"/>
        <end position="984"/>
    </location>
</feature>
<feature type="repeat" description="ANK" evidence="4">
    <location>
        <begin position="617"/>
        <end position="649"/>
    </location>
</feature>
<feature type="compositionally biased region" description="Polar residues" evidence="5">
    <location>
        <begin position="1173"/>
        <end position="1184"/>
    </location>
</feature>
<feature type="domain" description="TANC1/2-like AAA+ ATPase lid" evidence="7">
    <location>
        <begin position="237"/>
        <end position="321"/>
    </location>
</feature>
<proteinExistence type="predicted"/>
<keyword evidence="2" id="KW-0677">Repeat</keyword>
<keyword evidence="10" id="KW-1185">Reference proteome</keyword>
<feature type="region of interest" description="Disordered" evidence="5">
    <location>
        <begin position="489"/>
        <end position="508"/>
    </location>
</feature>
<sequence>MAQSLLEGKAFYCREWAFERVQRCAAERRAGGAAGVLVLGGPGVGKTAFLTELVWPTTSAGRERGLHTRVLAAHFCQTFNVDTLCPARFVHHLYEAVAASHLLPHAVEALGAPAAVSARHEAETSPDTALSRGFFQPLLSLDSPPHCLLLVVDSIDEGEPADSLLGANGGPQNERQGDEEPGTEEEARAEGLSLTIAELLARQQDKLPPWLLLVVSAQRKSRSLTRLFSGYRRVILDDLRRSAVLKDVQRYILARLDISAALRRQLTPQTAQMLNHLHIKSDGCFLYLERVLDGAAEGSASLREVREIPGTLNGLYLWLCQRVFARRGFARLQPLLNAALAARRPLSAMELRFAITTRNSNISADDFERRLAVLSRILIPVETPKEALTSSSPCRLVLFHSSFAAWLLDVKHCTQRYLCSSAEGHAMLAVAQLCQPSGDLSPQDSHDLAHHLAHANLRLPPVQLALCVTWRAMPFDYRSPSELQRLATRHENTLKSRDATENPTRDTLREPLDQWDDERRTLLAISAANGDSDKVAFLASRGADVEVVDNCGRTPLNLAARHGHLGVVSLLLRLGAEVDRVDAEGWTPLRSAAWGGHRETVAALLAAGAEVDRPDLEGRTALRAAAWGGHEGIVIDLLNQGANADKEDLAGRTPLLAAAYMGHAEIARHLLDRGANIDHADSDGRTALAVAALCVPASRGHASVTALLLERRAMVNSRDSDGLTPLIVAAYEGRADIVELLLEGGADADLVDGAHRTPLLAASAAGRAKAVSTLLFWGAAVDAIDGEGRTALGVAAAGGSASVVRLLLDRGLDESHRDDLGWTPLHHAAAGGHKDACEVLLDHSACPDERDNVGRGPLVLAALEGHAPCVRLLLHKGSAVDRPGFDGRSPLRVAALENHRDVVEILLDHGADVNAKDSDGRPTLYLLALTDKMPMANLLLERRAEVDGRDADGRTALHAACWMGHRDMAALLLSKGANPDAPDKENRTPLQSAAWRGHVDLVSLLLSTGAAADQACSQGATPLAVAAQEGHVEVVRLLLTHGAAPERTDALGRTPTRVAARGGHLKIVRMLETAAVGCSKWTGDTQPVTGLNTANTTSIGSAALLALPPTNNTVQATKTPSSTLTSTSSDSGGGGVFYHRKGFDASCPEQTGHIAKGRLASSSIPGSLPGSGVQTLQSSSNASRQTTASSLSTSLSGGTAQTVPFDALGFAQQIAQHSLPRSRSQASLSVSQHTSPPASPPATSPPRKPPTHSVIKTRLVSQHVSHKRNGIVTNPKLGKVGLGVHGSGSHGDKGPVQQSQIDFLGPNSRAILKHTVRMPLDTTPTAFKMETPL</sequence>
<dbReference type="OMA" id="CKIMVPS"/>
<feature type="repeat" description="ANK" evidence="4">
    <location>
        <begin position="787"/>
        <end position="819"/>
    </location>
</feature>
<dbReference type="Pfam" id="PF25520">
    <property type="entry name" value="AAA_lid_TANC1"/>
    <property type="match status" value="1"/>
</dbReference>
<feature type="domain" description="TANC1/2-like winged helix" evidence="8">
    <location>
        <begin position="323"/>
        <end position="457"/>
    </location>
</feature>
<evidence type="ECO:0000256" key="3">
    <source>
        <dbReference type="ARBA" id="ARBA00023043"/>
    </source>
</evidence>
<feature type="repeat" description="ANK" evidence="4">
    <location>
        <begin position="650"/>
        <end position="682"/>
    </location>
</feature>
<evidence type="ECO:0000259" key="8">
    <source>
        <dbReference type="Pfam" id="PF25521"/>
    </source>
</evidence>
<dbReference type="InterPro" id="IPR002110">
    <property type="entry name" value="Ankyrin_rpt"/>
</dbReference>
<feature type="region of interest" description="Disordered" evidence="5">
    <location>
        <begin position="1160"/>
        <end position="1198"/>
    </location>
</feature>
<dbReference type="Proteomes" id="UP000694388">
    <property type="component" value="Unplaced"/>
</dbReference>
<evidence type="ECO:0000256" key="2">
    <source>
        <dbReference type="ARBA" id="ARBA00022737"/>
    </source>
</evidence>
<dbReference type="PANTHER" id="PTHR24123:SF65">
    <property type="entry name" value="ANKYRIN REPEAT DOMAIN-CONTAINING PROTEIN 50"/>
    <property type="match status" value="1"/>
</dbReference>
<dbReference type="Ensembl" id="ENSEBUT00000025623.1">
    <property type="protein sequence ID" value="ENSEBUP00000025047.1"/>
    <property type="gene ID" value="ENSEBUG00000015458.1"/>
</dbReference>
<dbReference type="Gene3D" id="1.25.40.20">
    <property type="entry name" value="Ankyrin repeat-containing domain"/>
    <property type="match status" value="8"/>
</dbReference>
<dbReference type="Pfam" id="PF00023">
    <property type="entry name" value="Ank"/>
    <property type="match status" value="4"/>
</dbReference>
<dbReference type="InterPro" id="IPR058056">
    <property type="entry name" value="WH_TANC1/2"/>
</dbReference>
<feature type="domain" description="Orc1-like AAA ATPase" evidence="6">
    <location>
        <begin position="11"/>
        <end position="205"/>
    </location>
</feature>
<feature type="compositionally biased region" description="Low complexity" evidence="5">
    <location>
        <begin position="1119"/>
        <end position="1130"/>
    </location>
</feature>
<evidence type="ECO:0000313" key="9">
    <source>
        <dbReference type="Ensembl" id="ENSEBUP00000025047.1"/>
    </source>
</evidence>
<feature type="region of interest" description="Disordered" evidence="5">
    <location>
        <begin position="1216"/>
        <end position="1252"/>
    </location>
</feature>
<dbReference type="InterPro" id="IPR027417">
    <property type="entry name" value="P-loop_NTPase"/>
</dbReference>
<dbReference type="SUPFAM" id="SSF52540">
    <property type="entry name" value="P-loop containing nucleoside triphosphate hydrolases"/>
    <property type="match status" value="1"/>
</dbReference>
<feature type="region of interest" description="Disordered" evidence="5">
    <location>
        <begin position="1112"/>
        <end position="1133"/>
    </location>
</feature>